<evidence type="ECO:0000313" key="3">
    <source>
        <dbReference type="Proteomes" id="UP000612055"/>
    </source>
</evidence>
<protein>
    <submittedName>
        <fullName evidence="2">Uncharacterized protein</fullName>
    </submittedName>
</protein>
<dbReference type="SUPFAM" id="SSF48371">
    <property type="entry name" value="ARM repeat"/>
    <property type="match status" value="1"/>
</dbReference>
<evidence type="ECO:0000313" key="2">
    <source>
        <dbReference type="EMBL" id="KAG2488593.1"/>
    </source>
</evidence>
<name>A0A836BV19_9CHLO</name>
<evidence type="ECO:0000256" key="1">
    <source>
        <dbReference type="SAM" id="MobiDB-lite"/>
    </source>
</evidence>
<gene>
    <name evidence="2" type="ORF">HYH03_012912</name>
</gene>
<reference evidence="2" key="1">
    <citation type="journal article" date="2020" name="bioRxiv">
        <title>Comparative genomics of Chlamydomonas.</title>
        <authorList>
            <person name="Craig R.J."/>
            <person name="Hasan A.R."/>
            <person name="Ness R.W."/>
            <person name="Keightley P.D."/>
        </authorList>
    </citation>
    <scope>NUCLEOTIDE SEQUENCE</scope>
    <source>
        <strain evidence="2">CCAP 11/70</strain>
    </source>
</reference>
<comment type="caution">
    <text evidence="2">The sequence shown here is derived from an EMBL/GenBank/DDBJ whole genome shotgun (WGS) entry which is preliminary data.</text>
</comment>
<dbReference type="Proteomes" id="UP000612055">
    <property type="component" value="Unassembled WGS sequence"/>
</dbReference>
<dbReference type="EMBL" id="JAEHOE010000082">
    <property type="protein sequence ID" value="KAG2488593.1"/>
    <property type="molecule type" value="Genomic_DNA"/>
</dbReference>
<sequence>MPSSDSEADSEAYSLLGAPRRSTAAALRCGMAKGRLPELVLEGKAELSQALCLCLETLGLGTSGPDRQAAAASSLVALATHPKLRPAVDHLLLLRRLARVVELTDCPWALRKAASALMAIAEDSGWGQGKVGSGCVAELVKAAALRCIDALSTAAARCRAQLLGGHIKEASGPAASPGPSDGAAATSTAPPLPADVSLLQSPAVLGLLSREEVAAAVAALAGCVGAAGAAPSLLAALAAALEHEAATSPGTGAAACAAMQQEGAVGALAKALGEASDNAVSALRCLRRMQLSPAAAATLHRQAATAALQAGALPALAKRLGASPPEEAVTALELMLLLAEAGGSEADANGGGPATLVRSALLPAPGGISAFLEASHRPLRLVQRSCCWRAMMLVPREQLSVTADRLCLLAEAAANRLAAGEQRRLASMLLVAGKAWLSAEGPVTPHCGAWSTASALLRLAVALLQAEPHAAAAATARRSTQMILNAMNAFLPPARALAGNEPAAAAAADAAASPAPGAEALTDLGLCLNAVTAFLRPARAGGGRPAPHSGLAPAAGRERLTRLAVSALAAEGQGGGLASGGTAGAGAPAAALEALRVVAGAAAVLGECCPCGTP</sequence>
<keyword evidence="3" id="KW-1185">Reference proteome</keyword>
<organism evidence="2 3">
    <name type="scientific">Edaphochlamys debaryana</name>
    <dbReference type="NCBI Taxonomy" id="47281"/>
    <lineage>
        <taxon>Eukaryota</taxon>
        <taxon>Viridiplantae</taxon>
        <taxon>Chlorophyta</taxon>
        <taxon>core chlorophytes</taxon>
        <taxon>Chlorophyceae</taxon>
        <taxon>CS clade</taxon>
        <taxon>Chlamydomonadales</taxon>
        <taxon>Chlamydomonadales incertae sedis</taxon>
        <taxon>Edaphochlamys</taxon>
    </lineage>
</organism>
<proteinExistence type="predicted"/>
<dbReference type="InterPro" id="IPR016024">
    <property type="entry name" value="ARM-type_fold"/>
</dbReference>
<accession>A0A836BV19</accession>
<dbReference type="AlphaFoldDB" id="A0A836BV19"/>
<feature type="region of interest" description="Disordered" evidence="1">
    <location>
        <begin position="170"/>
        <end position="189"/>
    </location>
</feature>